<feature type="compositionally biased region" description="Low complexity" evidence="1">
    <location>
        <begin position="150"/>
        <end position="162"/>
    </location>
</feature>
<protein>
    <recommendedName>
        <fullName evidence="5">Fibronectin type-III domain-containing protein</fullName>
    </recommendedName>
</protein>
<keyword evidence="2" id="KW-1133">Transmembrane helix</keyword>
<evidence type="ECO:0000313" key="4">
    <source>
        <dbReference type="EMBL" id="JAP58577.1"/>
    </source>
</evidence>
<organism evidence="4">
    <name type="scientific">Schistocephalus solidus</name>
    <name type="common">Tapeworm</name>
    <dbReference type="NCBI Taxonomy" id="70667"/>
    <lineage>
        <taxon>Eukaryota</taxon>
        <taxon>Metazoa</taxon>
        <taxon>Spiralia</taxon>
        <taxon>Lophotrochozoa</taxon>
        <taxon>Platyhelminthes</taxon>
        <taxon>Cestoda</taxon>
        <taxon>Eucestoda</taxon>
        <taxon>Diphyllobothriidea</taxon>
        <taxon>Diphyllobothriidae</taxon>
        <taxon>Schistocephalus</taxon>
    </lineage>
</organism>
<feature type="compositionally biased region" description="Polar residues" evidence="1">
    <location>
        <begin position="225"/>
        <end position="245"/>
    </location>
</feature>
<dbReference type="InterPro" id="IPR013783">
    <property type="entry name" value="Ig-like_fold"/>
</dbReference>
<name>A0A0X3Q7Z5_SCHSO</name>
<dbReference type="CDD" id="cd00063">
    <property type="entry name" value="FN3"/>
    <property type="match status" value="1"/>
</dbReference>
<keyword evidence="2" id="KW-0472">Membrane</keyword>
<dbReference type="Gene3D" id="2.60.40.10">
    <property type="entry name" value="Immunoglobulins"/>
    <property type="match status" value="1"/>
</dbReference>
<gene>
    <name evidence="4" type="ORF">TR121566</name>
</gene>
<feature type="region of interest" description="Disordered" evidence="1">
    <location>
        <begin position="132"/>
        <end position="245"/>
    </location>
</feature>
<evidence type="ECO:0000256" key="1">
    <source>
        <dbReference type="SAM" id="MobiDB-lite"/>
    </source>
</evidence>
<dbReference type="InterPro" id="IPR036116">
    <property type="entry name" value="FN3_sf"/>
</dbReference>
<dbReference type="InterPro" id="IPR003961">
    <property type="entry name" value="FN3_dom"/>
</dbReference>
<dbReference type="SUPFAM" id="SSF49265">
    <property type="entry name" value="Fibronectin type III"/>
    <property type="match status" value="1"/>
</dbReference>
<reference evidence="4" key="1">
    <citation type="submission" date="2016-01" db="EMBL/GenBank/DDBJ databases">
        <title>Reference transcriptome for the parasite Schistocephalus solidus: insights into the molecular evolution of parasitism.</title>
        <authorList>
            <person name="Hebert F.O."/>
            <person name="Grambauer S."/>
            <person name="Barber I."/>
            <person name="Landry C.R."/>
            <person name="Aubin-Horth N."/>
        </authorList>
    </citation>
    <scope>NUCLEOTIDE SEQUENCE</scope>
</reference>
<accession>A0A0X3Q7Z5</accession>
<evidence type="ECO:0000256" key="3">
    <source>
        <dbReference type="SAM" id="SignalP"/>
    </source>
</evidence>
<keyword evidence="3" id="KW-0732">Signal</keyword>
<dbReference type="EMBL" id="GEEE01004648">
    <property type="protein sequence ID" value="JAP58577.1"/>
    <property type="molecule type" value="Transcribed_RNA"/>
</dbReference>
<feature type="signal peptide" evidence="3">
    <location>
        <begin position="1"/>
        <end position="19"/>
    </location>
</feature>
<feature type="chain" id="PRO_5007051503" description="Fibronectin type-III domain-containing protein" evidence="3">
    <location>
        <begin position="20"/>
        <end position="309"/>
    </location>
</feature>
<feature type="compositionally biased region" description="Polar residues" evidence="1">
    <location>
        <begin position="179"/>
        <end position="200"/>
    </location>
</feature>
<feature type="transmembrane region" description="Helical" evidence="2">
    <location>
        <begin position="264"/>
        <end position="288"/>
    </location>
</feature>
<proteinExistence type="predicted"/>
<dbReference type="AlphaFoldDB" id="A0A0X3Q7Z5"/>
<feature type="compositionally biased region" description="Basic and acidic residues" evidence="1">
    <location>
        <begin position="132"/>
        <end position="149"/>
    </location>
</feature>
<keyword evidence="2" id="KW-0812">Transmembrane</keyword>
<sequence>MWKPFILCWLLSVLGPSHQGFVGRRHRSPSFEVTGRTDTCIDVQWDKHYFKTTGLRHFILRAIATGDKKSVEYRFAAVARDGYLCELEPNTKYTISLIPVTISGTTPETFDLHNVLTLPAVTSQAISGLGHSVDKSAEGEIADSKKGTDEAASAESETETSSNTPNHLETITGARPRYQSASNEKVASLAISNPGESVDNSAEAEITDSTKGKDWVSTEGHGTETLANYSTHSKTITGGSTRVNSQSDEKVHLGAFRQEGFPPAALVVTVCVILSLLALAIGIIIWVARRSLGRRFNFKLDLVHAEENC</sequence>
<evidence type="ECO:0008006" key="5">
    <source>
        <dbReference type="Google" id="ProtNLM"/>
    </source>
</evidence>
<evidence type="ECO:0000256" key="2">
    <source>
        <dbReference type="SAM" id="Phobius"/>
    </source>
</evidence>